<dbReference type="PANTHER" id="PTHR24198">
    <property type="entry name" value="ANKYRIN REPEAT AND PROTEIN KINASE DOMAIN-CONTAINING PROTEIN"/>
    <property type="match status" value="1"/>
</dbReference>
<keyword evidence="1" id="KW-0677">Repeat</keyword>
<name>A0A7R8ALK4_9EURO</name>
<evidence type="ECO:0000256" key="2">
    <source>
        <dbReference type="ARBA" id="ARBA00023043"/>
    </source>
</evidence>
<dbReference type="PROSITE" id="PS50088">
    <property type="entry name" value="ANK_REPEAT"/>
    <property type="match status" value="10"/>
</dbReference>
<dbReference type="GeneID" id="64971628"/>
<keyword evidence="6" id="KW-1185">Reference proteome</keyword>
<feature type="domain" description="Clr5" evidence="4">
    <location>
        <begin position="11"/>
        <end position="60"/>
    </location>
</feature>
<accession>A0A7R8ALK4</accession>
<feature type="repeat" description="ANK" evidence="3">
    <location>
        <begin position="583"/>
        <end position="615"/>
    </location>
</feature>
<evidence type="ECO:0000313" key="5">
    <source>
        <dbReference type="EMBL" id="BCS21623.1"/>
    </source>
</evidence>
<reference evidence="5" key="2">
    <citation type="submission" date="2021-02" db="EMBL/GenBank/DDBJ databases">
        <title>Aspergillus puulaauensis MK2 genome sequence.</title>
        <authorList>
            <person name="Futagami T."/>
            <person name="Mori K."/>
            <person name="Kadooka C."/>
            <person name="Tanaka T."/>
        </authorList>
    </citation>
    <scope>NUCLEOTIDE SEQUENCE</scope>
    <source>
        <strain evidence="5">MK2</strain>
    </source>
</reference>
<keyword evidence="2 3" id="KW-0040">ANK repeat</keyword>
<dbReference type="PANTHER" id="PTHR24198:SF194">
    <property type="entry name" value="INVERSIN-A"/>
    <property type="match status" value="1"/>
</dbReference>
<dbReference type="PROSITE" id="PS50297">
    <property type="entry name" value="ANK_REP_REGION"/>
    <property type="match status" value="8"/>
</dbReference>
<evidence type="ECO:0000256" key="3">
    <source>
        <dbReference type="PROSITE-ProRule" id="PRU00023"/>
    </source>
</evidence>
<dbReference type="InterPro" id="IPR025676">
    <property type="entry name" value="Clr5_dom"/>
</dbReference>
<dbReference type="AlphaFoldDB" id="A0A7R8ALK4"/>
<feature type="repeat" description="ANK" evidence="3">
    <location>
        <begin position="618"/>
        <end position="650"/>
    </location>
</feature>
<protein>
    <recommendedName>
        <fullName evidence="4">Clr5 domain-containing protein</fullName>
    </recommendedName>
</protein>
<feature type="repeat" description="ANK" evidence="3">
    <location>
        <begin position="688"/>
        <end position="720"/>
    </location>
</feature>
<sequence>MPGKAPRVDAATWDRYREEIISFYRESSLKETMVKMNEKHGFQASESQYRARLKVWKIGKHTTPDTWVFIDGRMRKRRRIGKDTDVLLYGELQPPRKVAKEIARNVTLVDTLHDLSDVPTPDGVEILTPCAASPLTFDVARTKTMSYLEFVGLMRPWIVEVVASHTPLCSPDPPSQLCEMFRWYNISPCSELLLQSLSSDVTKYLANKRFSDILEYWGKYYIRIRALADSQDMELARLAQAVLLMVHMLLYESNNIHNQLEPSDAVFILQEHFPSALKDIYDLKTSSWQILRKTFLDAAVARGDITWTKSLLAQGVLPYSNAHLLDIALSTKDSAVIDLLWQAGFAHHVSFRDLDNMDTDVRFAVLCNLLRSRVTRPTQLNMVDNEYSRLVGLHCGIVLVEAASKGRTIEVTVLMDLYGSAIDRRWLGVALRAAAGFRHFQTAEHLINSGADIHSSGRFGLSTLFNLDTGTIWQRMTPIQLAAEKNDIDLVRLVLYHGAEADSFRAGASTDSDDLTPLQYAARNCNFDMARVLLDAGSHPDSGERVTEADTPLQISIRRDDERTCGLLLSSGADVNSRPAWINGRTALQAAAGTGNIPVAQMLIQKGATLNAAPGITGGMTALQAAAFGGHSAMIELLFANGADINVLPAPWGRGMTALQAAAAGGHHEIVKTLIKLGADVKGPVSHEGKTVLEAAVPHQDITMLETLITHGAEADTAHSFLRPTALEIASQIAWLEGAKYLLHCGAKVDLHIKRDGRCIGSCMTALDWAIKNNDYPMVQLLLGKSAVATITSTDFTRRFLYHSLSNGNDAAIVKLLLQHAPDPEKTIRDGHLLQTAIYGAHPHLEVYKLLLEQMAVLPKPIRVAHAELGWRCISTGHLFRRIDRALIISIADLLMDAGVNIGECLKTIGTCLQVALRQGDEDFADYLLSRGAHWDGPATEYCGTPLQEAVASGCYNIVPKLLQNGAEVNAAPCLDRPGAMTALQAAADKGLMNVARILLEAGADAAACHNGRTAIDIAARKGRFDMVALLLKSLPEVKLIATCEVAACEAESENYAVIAKWLREYAASRARETMEL</sequence>
<reference evidence="5" key="1">
    <citation type="submission" date="2021-01" db="EMBL/GenBank/DDBJ databases">
        <authorList>
            <consortium name="Aspergillus puulaauensis MK2 genome sequencing consortium"/>
            <person name="Kazuki M."/>
            <person name="Futagami T."/>
        </authorList>
    </citation>
    <scope>NUCLEOTIDE SEQUENCE</scope>
    <source>
        <strain evidence="5">MK2</strain>
    </source>
</reference>
<dbReference type="OrthoDB" id="194358at2759"/>
<dbReference type="InterPro" id="IPR036770">
    <property type="entry name" value="Ankyrin_rpt-contain_sf"/>
</dbReference>
<gene>
    <name evidence="5" type="ORF">APUU_22055A</name>
</gene>
<dbReference type="EMBL" id="AP024444">
    <property type="protein sequence ID" value="BCS21623.1"/>
    <property type="molecule type" value="Genomic_DNA"/>
</dbReference>
<feature type="repeat" description="ANK" evidence="3">
    <location>
        <begin position="474"/>
        <end position="506"/>
    </location>
</feature>
<evidence type="ECO:0000313" key="6">
    <source>
        <dbReference type="Proteomes" id="UP000654913"/>
    </source>
</evidence>
<dbReference type="Pfam" id="PF14420">
    <property type="entry name" value="Clr5"/>
    <property type="match status" value="1"/>
</dbReference>
<dbReference type="InterPro" id="IPR002110">
    <property type="entry name" value="Ankyrin_rpt"/>
</dbReference>
<feature type="repeat" description="ANK" evidence="3">
    <location>
        <begin position="513"/>
        <end position="545"/>
    </location>
</feature>
<feature type="repeat" description="ANK" evidence="3">
    <location>
        <begin position="548"/>
        <end position="580"/>
    </location>
</feature>
<feature type="repeat" description="ANK" evidence="3">
    <location>
        <begin position="1011"/>
        <end position="1043"/>
    </location>
</feature>
<dbReference type="Gene3D" id="1.25.40.20">
    <property type="entry name" value="Ankyrin repeat-containing domain"/>
    <property type="match status" value="3"/>
</dbReference>
<dbReference type="RefSeq" id="XP_041553817.1">
    <property type="nucleotide sequence ID" value="XM_041700876.1"/>
</dbReference>
<dbReference type="SUPFAM" id="SSF48403">
    <property type="entry name" value="Ankyrin repeat"/>
    <property type="match status" value="3"/>
</dbReference>
<organism evidence="5 6">
    <name type="scientific">Aspergillus puulaauensis</name>
    <dbReference type="NCBI Taxonomy" id="1220207"/>
    <lineage>
        <taxon>Eukaryota</taxon>
        <taxon>Fungi</taxon>
        <taxon>Dikarya</taxon>
        <taxon>Ascomycota</taxon>
        <taxon>Pezizomycotina</taxon>
        <taxon>Eurotiomycetes</taxon>
        <taxon>Eurotiomycetidae</taxon>
        <taxon>Eurotiales</taxon>
        <taxon>Aspergillaceae</taxon>
        <taxon>Aspergillus</taxon>
    </lineage>
</organism>
<dbReference type="Proteomes" id="UP000654913">
    <property type="component" value="Chromosome 2"/>
</dbReference>
<feature type="repeat" description="ANK" evidence="3">
    <location>
        <begin position="979"/>
        <end position="1011"/>
    </location>
</feature>
<feature type="repeat" description="ANK" evidence="3">
    <location>
        <begin position="945"/>
        <end position="974"/>
    </location>
</feature>
<dbReference type="Pfam" id="PF12796">
    <property type="entry name" value="Ank_2"/>
    <property type="match status" value="5"/>
</dbReference>
<evidence type="ECO:0000259" key="4">
    <source>
        <dbReference type="Pfam" id="PF14420"/>
    </source>
</evidence>
<dbReference type="KEGG" id="apuu:APUU_22055A"/>
<dbReference type="PRINTS" id="PR01415">
    <property type="entry name" value="ANKYRIN"/>
</dbReference>
<feature type="repeat" description="ANK" evidence="3">
    <location>
        <begin position="654"/>
        <end position="681"/>
    </location>
</feature>
<dbReference type="SMART" id="SM00248">
    <property type="entry name" value="ANK"/>
    <property type="match status" value="15"/>
</dbReference>
<proteinExistence type="predicted"/>
<evidence type="ECO:0000256" key="1">
    <source>
        <dbReference type="ARBA" id="ARBA00022737"/>
    </source>
</evidence>